<dbReference type="AlphaFoldDB" id="A0A6L9LCZ0"/>
<evidence type="ECO:0000256" key="1">
    <source>
        <dbReference type="SAM" id="Phobius"/>
    </source>
</evidence>
<dbReference type="EMBL" id="JAAFZH010000002">
    <property type="protein sequence ID" value="NDU94699.1"/>
    <property type="molecule type" value="Genomic_DNA"/>
</dbReference>
<reference evidence="2 3" key="1">
    <citation type="submission" date="2020-02" db="EMBL/GenBank/DDBJ databases">
        <title>Draft genome sequence of two Spirosoma agri KCTC 52727 and Spirosoma terrae KCTC 52035.</title>
        <authorList>
            <person name="Rojas J."/>
            <person name="Ambika Manirajan B."/>
            <person name="Suarez C."/>
            <person name="Ratering S."/>
            <person name="Schnell S."/>
        </authorList>
    </citation>
    <scope>NUCLEOTIDE SEQUENCE [LARGE SCALE GENOMIC DNA]</scope>
    <source>
        <strain evidence="2 3">KCTC 52035</strain>
    </source>
</reference>
<gene>
    <name evidence="2" type="ORF">GK108_07425</name>
</gene>
<evidence type="ECO:0008006" key="4">
    <source>
        <dbReference type="Google" id="ProtNLM"/>
    </source>
</evidence>
<dbReference type="Proteomes" id="UP000474175">
    <property type="component" value="Unassembled WGS sequence"/>
</dbReference>
<comment type="caution">
    <text evidence="2">The sequence shown here is derived from an EMBL/GenBank/DDBJ whole genome shotgun (WGS) entry which is preliminary data.</text>
</comment>
<evidence type="ECO:0000313" key="3">
    <source>
        <dbReference type="Proteomes" id="UP000474175"/>
    </source>
</evidence>
<evidence type="ECO:0000313" key="2">
    <source>
        <dbReference type="EMBL" id="NDU94699.1"/>
    </source>
</evidence>
<keyword evidence="3" id="KW-1185">Reference proteome</keyword>
<proteinExistence type="predicted"/>
<dbReference type="RefSeq" id="WP_163945114.1">
    <property type="nucleotide sequence ID" value="NZ_JAAFZH010000002.1"/>
</dbReference>
<accession>A0A6L9LCZ0</accession>
<keyword evidence="1" id="KW-1133">Transmembrane helix</keyword>
<keyword evidence="1" id="KW-0812">Transmembrane</keyword>
<sequence length="161" mass="18071">MFELNPLNLPEAQFQHLLMGAVTLVLGFIIGYTSRQRLVRQLEGDLASSQREVDDCLRQPLVRAGNDEEAVLSRIRTRASVLAFNRIGYASLAEADDLKVIVGVGPFLEKKLHAAGIYTFQQIANFNKEDIDLVNDIIEFFPGRIERDNWVGQAAELAKKK</sequence>
<feature type="transmembrane region" description="Helical" evidence="1">
    <location>
        <begin position="12"/>
        <end position="32"/>
    </location>
</feature>
<protein>
    <recommendedName>
        <fullName evidence="4">DUF4332 domain-containing protein</fullName>
    </recommendedName>
</protein>
<dbReference type="Gene3D" id="1.10.150.20">
    <property type="entry name" value="5' to 3' exonuclease, C-terminal subdomain"/>
    <property type="match status" value="1"/>
</dbReference>
<keyword evidence="1" id="KW-0472">Membrane</keyword>
<organism evidence="2 3">
    <name type="scientific">Spirosoma terrae</name>
    <dbReference type="NCBI Taxonomy" id="1968276"/>
    <lineage>
        <taxon>Bacteria</taxon>
        <taxon>Pseudomonadati</taxon>
        <taxon>Bacteroidota</taxon>
        <taxon>Cytophagia</taxon>
        <taxon>Cytophagales</taxon>
        <taxon>Cytophagaceae</taxon>
        <taxon>Spirosoma</taxon>
    </lineage>
</organism>
<name>A0A6L9LCZ0_9BACT</name>